<dbReference type="OrthoDB" id="5320938at2759"/>
<evidence type="ECO:0000256" key="1">
    <source>
        <dbReference type="SAM" id="MobiDB-lite"/>
    </source>
</evidence>
<dbReference type="VEuPathDB" id="FungiDB:LEMA_P111350.1"/>
<keyword evidence="3" id="KW-1185">Reference proteome</keyword>
<feature type="compositionally biased region" description="Low complexity" evidence="1">
    <location>
        <begin position="112"/>
        <end position="125"/>
    </location>
</feature>
<evidence type="ECO:0000313" key="3">
    <source>
        <dbReference type="Proteomes" id="UP000002668"/>
    </source>
</evidence>
<accession>E4ZXX1</accession>
<reference evidence="3" key="1">
    <citation type="journal article" date="2011" name="Nat. Commun.">
        <title>Effector diversification within compartments of the Leptosphaeria maculans genome affected by Repeat-Induced Point mutations.</title>
        <authorList>
            <person name="Rouxel T."/>
            <person name="Grandaubert J."/>
            <person name="Hane J.K."/>
            <person name="Hoede C."/>
            <person name="van de Wouw A.P."/>
            <person name="Couloux A."/>
            <person name="Dominguez V."/>
            <person name="Anthouard V."/>
            <person name="Bally P."/>
            <person name="Bourras S."/>
            <person name="Cozijnsen A.J."/>
            <person name="Ciuffetti L.M."/>
            <person name="Degrave A."/>
            <person name="Dilmaghani A."/>
            <person name="Duret L."/>
            <person name="Fudal I."/>
            <person name="Goodwin S.B."/>
            <person name="Gout L."/>
            <person name="Glaser N."/>
            <person name="Linglin J."/>
            <person name="Kema G.H.J."/>
            <person name="Lapalu N."/>
            <person name="Lawrence C.B."/>
            <person name="May K."/>
            <person name="Meyer M."/>
            <person name="Ollivier B."/>
            <person name="Poulain J."/>
            <person name="Schoch C.L."/>
            <person name="Simon A."/>
            <person name="Spatafora J.W."/>
            <person name="Stachowiak A."/>
            <person name="Turgeon B.G."/>
            <person name="Tyler B.M."/>
            <person name="Vincent D."/>
            <person name="Weissenbach J."/>
            <person name="Amselem J."/>
            <person name="Quesneville H."/>
            <person name="Oliver R.P."/>
            <person name="Wincker P."/>
            <person name="Balesdent M.-H."/>
            <person name="Howlett B.J."/>
        </authorList>
    </citation>
    <scope>NUCLEOTIDE SEQUENCE [LARGE SCALE GENOMIC DNA]</scope>
    <source>
        <strain evidence="3">JN3 / isolate v23.1.3 / race Av1-4-5-6-7-8</strain>
    </source>
</reference>
<name>E4ZXX1_LEPMJ</name>
<dbReference type="HOGENOM" id="CLU_065393_1_0_1"/>
<protein>
    <submittedName>
        <fullName evidence="2">Predicted protein</fullName>
    </submittedName>
</protein>
<sequence>MRYSSAVVLSTLAAGSAAASHLHNRHASFHARRQAEVKRNDGAHNVDWNAVAYSLKDVKWDELHYGDHHAPASSPAPSLPPPPVAAPEQQAAPKPKPNPAPAPEVKVEARVSSSSSAAPPAQTPAQPSPSPKPKPDDKEDDKNDSLGDMIGDFIDDLLDGVEAVASRLGAKIGKNDKQNNHGIWIGDGSEWNAVFTNDDSTDAVLYCWKANGFSGMSVNVNVPEISVSLKSGKSVTLSFAPNVPAACAPIYPDTELAIFGGIQNTWWEVTFGENGCHDVSRNVFMKGNRIHAKGSKCVSDMEICVYKCKDPNAPFCKEGHEYDLFNCTASNGGGGGYDVVMAGTGGGCAMGANGETVHVTISR</sequence>
<organism evidence="3">
    <name type="scientific">Leptosphaeria maculans (strain JN3 / isolate v23.1.3 / race Av1-4-5-6-7-8)</name>
    <name type="common">Blackleg fungus</name>
    <name type="synonym">Phoma lingam</name>
    <dbReference type="NCBI Taxonomy" id="985895"/>
    <lineage>
        <taxon>Eukaryota</taxon>
        <taxon>Fungi</taxon>
        <taxon>Dikarya</taxon>
        <taxon>Ascomycota</taxon>
        <taxon>Pezizomycotina</taxon>
        <taxon>Dothideomycetes</taxon>
        <taxon>Pleosporomycetidae</taxon>
        <taxon>Pleosporales</taxon>
        <taxon>Pleosporineae</taxon>
        <taxon>Leptosphaeriaceae</taxon>
        <taxon>Plenodomus</taxon>
        <taxon>Plenodomus lingam/Leptosphaeria maculans species complex</taxon>
    </lineage>
</organism>
<proteinExistence type="predicted"/>
<dbReference type="RefSeq" id="XP_003839695.1">
    <property type="nucleotide sequence ID" value="XM_003839647.1"/>
</dbReference>
<evidence type="ECO:0000313" key="2">
    <source>
        <dbReference type="EMBL" id="CBX96216.1"/>
    </source>
</evidence>
<dbReference type="STRING" id="985895.E4ZXX1"/>
<dbReference type="Proteomes" id="UP000002668">
    <property type="component" value="Genome"/>
</dbReference>
<dbReference type="AlphaFoldDB" id="E4ZXX1"/>
<feature type="region of interest" description="Disordered" evidence="1">
    <location>
        <begin position="66"/>
        <end position="150"/>
    </location>
</feature>
<dbReference type="eggNOG" id="ENOG502SPC5">
    <property type="taxonomic scope" value="Eukaryota"/>
</dbReference>
<gene>
    <name evidence="2" type="ORF">LEMA_P111350.1</name>
</gene>
<dbReference type="GeneID" id="13289932"/>
<feature type="compositionally biased region" description="Basic and acidic residues" evidence="1">
    <location>
        <begin position="133"/>
        <end position="145"/>
    </location>
</feature>
<dbReference type="InParanoid" id="E4ZXX1"/>
<dbReference type="EMBL" id="FP929128">
    <property type="protein sequence ID" value="CBX96216.1"/>
    <property type="molecule type" value="Genomic_DNA"/>
</dbReference>
<dbReference type="OMA" id="DWSKVAY"/>